<gene>
    <name evidence="2" type="ORF">S01H4_45203</name>
</gene>
<dbReference type="AlphaFoldDB" id="X1DLL4"/>
<comment type="caution">
    <text evidence="2">The sequence shown here is derived from an EMBL/GenBank/DDBJ whole genome shotgun (WGS) entry which is preliminary data.</text>
</comment>
<name>X1DLL4_9ZZZZ</name>
<feature type="non-terminal residue" evidence="2">
    <location>
        <position position="281"/>
    </location>
</feature>
<proteinExistence type="predicted"/>
<reference evidence="2" key="1">
    <citation type="journal article" date="2014" name="Front. Microbiol.">
        <title>High frequency of phylogenetically diverse reductive dehalogenase-homologous genes in deep subseafloor sedimentary metagenomes.</title>
        <authorList>
            <person name="Kawai M."/>
            <person name="Futagami T."/>
            <person name="Toyoda A."/>
            <person name="Takaki Y."/>
            <person name="Nishi S."/>
            <person name="Hori S."/>
            <person name="Arai W."/>
            <person name="Tsubouchi T."/>
            <person name="Morono Y."/>
            <person name="Uchiyama I."/>
            <person name="Ito T."/>
            <person name="Fujiyama A."/>
            <person name="Inagaki F."/>
            <person name="Takami H."/>
        </authorList>
    </citation>
    <scope>NUCLEOTIDE SEQUENCE</scope>
    <source>
        <strain evidence="2">Expedition CK06-06</strain>
    </source>
</reference>
<protein>
    <submittedName>
        <fullName evidence="2">Uncharacterized protein</fullName>
    </submittedName>
</protein>
<evidence type="ECO:0000313" key="2">
    <source>
        <dbReference type="EMBL" id="GAG97306.1"/>
    </source>
</evidence>
<feature type="region of interest" description="Disordered" evidence="1">
    <location>
        <begin position="96"/>
        <end position="118"/>
    </location>
</feature>
<accession>X1DLL4</accession>
<sequence length="281" mass="30652">VPPTEMIILAITLPSGRNRVSFISRNIERNISGEEKVITDISTNGVDLGAQEALLVVEEWVKKAKLNGFVGEGESGYIPKGANPSNWNFLYNTPIKDTNKKTEQPPQVDVPHDEDDDDEDLLSLLSFNYKKYKTAQDFEGYFNGDIPDTAADILGTTSVEASQIKSMFGRANEAIDLVNKFDSSLLGNISFIFNFAKSGAYGVYLSALDRAIKTKALQKKLEQIGYSVDTTDQGLTAYPKDGGNKPTGEIQADIDSIYKDLESKGGTAFGINMNAVLDASK</sequence>
<feature type="non-terminal residue" evidence="2">
    <location>
        <position position="1"/>
    </location>
</feature>
<organism evidence="2">
    <name type="scientific">marine sediment metagenome</name>
    <dbReference type="NCBI Taxonomy" id="412755"/>
    <lineage>
        <taxon>unclassified sequences</taxon>
        <taxon>metagenomes</taxon>
        <taxon>ecological metagenomes</taxon>
    </lineage>
</organism>
<dbReference type="EMBL" id="BART01025147">
    <property type="protein sequence ID" value="GAG97306.1"/>
    <property type="molecule type" value="Genomic_DNA"/>
</dbReference>
<evidence type="ECO:0000256" key="1">
    <source>
        <dbReference type="SAM" id="MobiDB-lite"/>
    </source>
</evidence>